<dbReference type="EMBL" id="LR797824">
    <property type="protein sequence ID" value="CAB4241514.1"/>
    <property type="molecule type" value="Genomic_DNA"/>
</dbReference>
<organism evidence="1">
    <name type="scientific">uncultured Caudovirales phage</name>
    <dbReference type="NCBI Taxonomy" id="2100421"/>
    <lineage>
        <taxon>Viruses</taxon>
        <taxon>Duplodnaviria</taxon>
        <taxon>Heunggongvirae</taxon>
        <taxon>Uroviricota</taxon>
        <taxon>Caudoviricetes</taxon>
        <taxon>Peduoviridae</taxon>
        <taxon>Maltschvirus</taxon>
        <taxon>Maltschvirus maltsch</taxon>
    </lineage>
</organism>
<accession>A0A6J5TB74</accession>
<proteinExistence type="predicted"/>
<evidence type="ECO:0000313" key="1">
    <source>
        <dbReference type="EMBL" id="CAB4241514.1"/>
    </source>
</evidence>
<protein>
    <submittedName>
        <fullName evidence="1">Uncharacterized protein</fullName>
    </submittedName>
</protein>
<reference evidence="1" key="1">
    <citation type="submission" date="2020-05" db="EMBL/GenBank/DDBJ databases">
        <authorList>
            <person name="Chiriac C."/>
            <person name="Salcher M."/>
            <person name="Ghai R."/>
            <person name="Kavagutti S V."/>
        </authorList>
    </citation>
    <scope>NUCLEOTIDE SEQUENCE</scope>
</reference>
<gene>
    <name evidence="1" type="ORF">UFOVP71_52</name>
</gene>
<name>A0A6J5TB74_9CAUD</name>
<sequence>MIKDNMKVMTFGCSFTKYHWPTWADIVLKQADMAYMETDNWGCPGVGNLFIAIQIQYAIASGLLKQGDHAFICWSSFAREDRLVDGRWLPVGNIFNQDMYPDYWVGKYADVEFYALRDCALIAATRSALAGLGITQTNFNMNLSEPYHSGSDPMWDRADRAIKTFKPQFDCKSMVEVLKYPPPVTVKVHWTQSDPKAIYTDTHHHPISMLNYVKQELCPLGIPWLTDIRPEVEAWVYEWDNKIKTAPQPLLYADFPLPQSKNPQWGFQ</sequence>